<proteinExistence type="predicted"/>
<dbReference type="EMBL" id="WISP01000052">
    <property type="protein sequence ID" value="MQW03358.1"/>
    <property type="molecule type" value="Genomic_DNA"/>
</dbReference>
<evidence type="ECO:0000313" key="1">
    <source>
        <dbReference type="EMBL" id="MQW02496.1"/>
    </source>
</evidence>
<sequence length="31" mass="3481">MIGNCRAGWSLMSLASLRPDLFCPFVVRPNE</sequence>
<dbReference type="EMBL" id="WISP01000015">
    <property type="protein sequence ID" value="MQW02496.1"/>
    <property type="molecule type" value="Genomic_DNA"/>
</dbReference>
<dbReference type="AlphaFoldDB" id="A0A6A7ZMS7"/>
<accession>A0A6A7ZMS7</accession>
<comment type="caution">
    <text evidence="2">The sequence shown here is derived from an EMBL/GenBank/DDBJ whole genome shotgun (WGS) entry which is preliminary data.</text>
</comment>
<protein>
    <submittedName>
        <fullName evidence="2">Uncharacterized protein</fullName>
    </submittedName>
</protein>
<reference evidence="2" key="1">
    <citation type="journal article" date="2013" name="Genome Biol.">
        <title>Comparative genomics of the core and accessory genomes of 48 Sinorhizobium strains comprising five genospecies.</title>
        <authorList>
            <person name="Sugawara M."/>
            <person name="Epstein B."/>
            <person name="Badgley B.D."/>
            <person name="Unno T."/>
            <person name="Xu L."/>
            <person name="Reese J."/>
            <person name="Gyaneshwar P."/>
            <person name="Denny R."/>
            <person name="Mudge J."/>
            <person name="Bharti A.K."/>
            <person name="Farmer A.D."/>
            <person name="May G.D."/>
            <person name="Woodward J.E."/>
            <person name="Medigue C."/>
            <person name="Vallenet D."/>
            <person name="Lajus A."/>
            <person name="Rouy Z."/>
            <person name="Martinez-Vaz B."/>
            <person name="Tiffin P."/>
            <person name="Young N.D."/>
            <person name="Sadowsky M.J."/>
        </authorList>
    </citation>
    <scope>NUCLEOTIDE SEQUENCE</scope>
    <source>
        <strain evidence="2">M30</strain>
    </source>
</reference>
<evidence type="ECO:0000313" key="2">
    <source>
        <dbReference type="EMBL" id="MQW03358.1"/>
    </source>
</evidence>
<organism evidence="2">
    <name type="scientific">Rhizobium meliloti</name>
    <name type="common">Ensifer meliloti</name>
    <name type="synonym">Sinorhizobium meliloti</name>
    <dbReference type="NCBI Taxonomy" id="382"/>
    <lineage>
        <taxon>Bacteria</taxon>
        <taxon>Pseudomonadati</taxon>
        <taxon>Pseudomonadota</taxon>
        <taxon>Alphaproteobacteria</taxon>
        <taxon>Hyphomicrobiales</taxon>
        <taxon>Rhizobiaceae</taxon>
        <taxon>Sinorhizobium/Ensifer group</taxon>
        <taxon>Sinorhizobium</taxon>
    </lineage>
</organism>
<gene>
    <name evidence="1" type="ORF">GHK45_01095</name>
    <name evidence="2" type="ORF">GHK45_05910</name>
</gene>
<name>A0A6A7ZMS7_RHIML</name>
<dbReference type="RefSeq" id="WP_127669244.1">
    <property type="nucleotide sequence ID" value="NZ_CP136276.1"/>
</dbReference>